<feature type="region of interest" description="Disordered" evidence="1">
    <location>
        <begin position="52"/>
        <end position="88"/>
    </location>
</feature>
<evidence type="ECO:0000256" key="1">
    <source>
        <dbReference type="SAM" id="MobiDB-lite"/>
    </source>
</evidence>
<evidence type="ECO:0000313" key="2">
    <source>
        <dbReference type="EMBL" id="CAJ1939014.1"/>
    </source>
</evidence>
<dbReference type="EMBL" id="OY731400">
    <property type="protein sequence ID" value="CAJ1939014.1"/>
    <property type="molecule type" value="Genomic_DNA"/>
</dbReference>
<evidence type="ECO:0000313" key="3">
    <source>
        <dbReference type="Proteomes" id="UP001189624"/>
    </source>
</evidence>
<sequence>RRVNDAVTGAEMEVRFGNCLEHRKPQVRCHPQPLTFSFSLFLPPCFPSLPNPSSAVTHSRATNTTTTTTTTPDPLTLAESRIPLAITS</sequence>
<reference evidence="2" key="1">
    <citation type="submission" date="2023-10" db="EMBL/GenBank/DDBJ databases">
        <authorList>
            <person name="Domelevo Entfellner J.-B."/>
        </authorList>
    </citation>
    <scope>NUCLEOTIDE SEQUENCE</scope>
</reference>
<accession>A0AA86SGF1</accession>
<gene>
    <name evidence="2" type="ORF">AYBTSS11_LOCUS8908</name>
</gene>
<protein>
    <submittedName>
        <fullName evidence="2">Uncharacterized protein</fullName>
    </submittedName>
</protein>
<proteinExistence type="predicted"/>
<feature type="compositionally biased region" description="Low complexity" evidence="1">
    <location>
        <begin position="62"/>
        <end position="71"/>
    </location>
</feature>
<keyword evidence="3" id="KW-1185">Reference proteome</keyword>
<dbReference type="Gramene" id="rna-AYBTSS11_LOCUS8908">
    <property type="protein sequence ID" value="CAJ1939014.1"/>
    <property type="gene ID" value="gene-AYBTSS11_LOCUS8908"/>
</dbReference>
<dbReference type="AlphaFoldDB" id="A0AA86SGF1"/>
<feature type="non-terminal residue" evidence="2">
    <location>
        <position position="1"/>
    </location>
</feature>
<organism evidence="2 3">
    <name type="scientific">Sphenostylis stenocarpa</name>
    <dbReference type="NCBI Taxonomy" id="92480"/>
    <lineage>
        <taxon>Eukaryota</taxon>
        <taxon>Viridiplantae</taxon>
        <taxon>Streptophyta</taxon>
        <taxon>Embryophyta</taxon>
        <taxon>Tracheophyta</taxon>
        <taxon>Spermatophyta</taxon>
        <taxon>Magnoliopsida</taxon>
        <taxon>eudicotyledons</taxon>
        <taxon>Gunneridae</taxon>
        <taxon>Pentapetalae</taxon>
        <taxon>rosids</taxon>
        <taxon>fabids</taxon>
        <taxon>Fabales</taxon>
        <taxon>Fabaceae</taxon>
        <taxon>Papilionoideae</taxon>
        <taxon>50 kb inversion clade</taxon>
        <taxon>NPAAA clade</taxon>
        <taxon>indigoferoid/millettioid clade</taxon>
        <taxon>Phaseoleae</taxon>
        <taxon>Sphenostylis</taxon>
    </lineage>
</organism>
<dbReference type="Proteomes" id="UP001189624">
    <property type="component" value="Chromosome 3"/>
</dbReference>
<name>A0AA86SGF1_9FABA</name>